<protein>
    <submittedName>
        <fullName evidence="1">Uncharacterized protein</fullName>
    </submittedName>
</protein>
<reference evidence="1" key="1">
    <citation type="submission" date="2022-10" db="EMBL/GenBank/DDBJ databases">
        <title>Tapping the CABI collections for fungal endophytes: first genome assemblies for Collariella, Neodidymelliopsis, Ascochyta clinopodiicola, Didymella pomorum, Didymosphaeria variabile, Neocosmospora piperis and Neocucurbitaria cava.</title>
        <authorList>
            <person name="Hill R."/>
        </authorList>
    </citation>
    <scope>NUCLEOTIDE SEQUENCE</scope>
    <source>
        <strain evidence="1">IMI 356815</strain>
    </source>
</reference>
<dbReference type="AlphaFoldDB" id="A0A9W8XJC5"/>
<dbReference type="OrthoDB" id="10649888at2759"/>
<dbReference type="GeneID" id="80910145"/>
<dbReference type="RefSeq" id="XP_056069632.1">
    <property type="nucleotide sequence ID" value="XM_056215385.1"/>
</dbReference>
<dbReference type="Proteomes" id="UP001140513">
    <property type="component" value="Unassembled WGS sequence"/>
</dbReference>
<dbReference type="EMBL" id="JAPEUX010000005">
    <property type="protein sequence ID" value="KAJ4351276.1"/>
    <property type="molecule type" value="Genomic_DNA"/>
</dbReference>
<keyword evidence="2" id="KW-1185">Reference proteome</keyword>
<accession>A0A9W8XJC5</accession>
<organism evidence="1 2">
    <name type="scientific">Didymosphaeria variabile</name>
    <dbReference type="NCBI Taxonomy" id="1932322"/>
    <lineage>
        <taxon>Eukaryota</taxon>
        <taxon>Fungi</taxon>
        <taxon>Dikarya</taxon>
        <taxon>Ascomycota</taxon>
        <taxon>Pezizomycotina</taxon>
        <taxon>Dothideomycetes</taxon>
        <taxon>Pleosporomycetidae</taxon>
        <taxon>Pleosporales</taxon>
        <taxon>Massarineae</taxon>
        <taxon>Didymosphaeriaceae</taxon>
        <taxon>Didymosphaeria</taxon>
    </lineage>
</organism>
<name>A0A9W8XJC5_9PLEO</name>
<proteinExistence type="predicted"/>
<gene>
    <name evidence="1" type="ORF">N0V89_006615</name>
</gene>
<evidence type="ECO:0000313" key="1">
    <source>
        <dbReference type="EMBL" id="KAJ4351276.1"/>
    </source>
</evidence>
<evidence type="ECO:0000313" key="2">
    <source>
        <dbReference type="Proteomes" id="UP001140513"/>
    </source>
</evidence>
<comment type="caution">
    <text evidence="1">The sequence shown here is derived from an EMBL/GenBank/DDBJ whole genome shotgun (WGS) entry which is preliminary data.</text>
</comment>
<sequence length="95" mass="10919">MSYTEGQRVYFAKAIDNHGIAEDINGYYLSPDQVTLAQKLKNNPPYTITNSDSYAYALGLYILRTKQWRSDWDAANNKIVLRKDTSLPLGQDWDQ</sequence>